<sequence length="48" mass="5578">MKLNKPTDLLRSSLVYFKGSMTEQTNEWWIGLGEELETDIETLSDETK</sequence>
<name>A0A382A1B7_9ZZZZ</name>
<organism evidence="1">
    <name type="scientific">marine metagenome</name>
    <dbReference type="NCBI Taxonomy" id="408172"/>
    <lineage>
        <taxon>unclassified sequences</taxon>
        <taxon>metagenomes</taxon>
        <taxon>ecological metagenomes</taxon>
    </lineage>
</organism>
<accession>A0A382A1B7</accession>
<protein>
    <submittedName>
        <fullName evidence="1">Uncharacterized protein</fullName>
    </submittedName>
</protein>
<dbReference type="AlphaFoldDB" id="A0A382A1B7"/>
<proteinExistence type="predicted"/>
<gene>
    <name evidence="1" type="ORF">METZ01_LOCUS148063</name>
</gene>
<dbReference type="EMBL" id="UINC01023474">
    <property type="protein sequence ID" value="SVA95209.1"/>
    <property type="molecule type" value="Genomic_DNA"/>
</dbReference>
<reference evidence="1" key="1">
    <citation type="submission" date="2018-05" db="EMBL/GenBank/DDBJ databases">
        <authorList>
            <person name="Lanie J.A."/>
            <person name="Ng W.-L."/>
            <person name="Kazmierczak K.M."/>
            <person name="Andrzejewski T.M."/>
            <person name="Davidsen T.M."/>
            <person name="Wayne K.J."/>
            <person name="Tettelin H."/>
            <person name="Glass J.I."/>
            <person name="Rusch D."/>
            <person name="Podicherti R."/>
            <person name="Tsui H.-C.T."/>
            <person name="Winkler M.E."/>
        </authorList>
    </citation>
    <scope>NUCLEOTIDE SEQUENCE</scope>
</reference>
<evidence type="ECO:0000313" key="1">
    <source>
        <dbReference type="EMBL" id="SVA95209.1"/>
    </source>
</evidence>